<dbReference type="PANTHER" id="PTHR48020:SF12">
    <property type="entry name" value="PROTON MYO-INOSITOL COTRANSPORTER"/>
    <property type="match status" value="1"/>
</dbReference>
<feature type="transmembrane region" description="Helical" evidence="7">
    <location>
        <begin position="107"/>
        <end position="125"/>
    </location>
</feature>
<dbReference type="Proteomes" id="UP000886812">
    <property type="component" value="Unassembled WGS sequence"/>
</dbReference>
<evidence type="ECO:0000259" key="8">
    <source>
        <dbReference type="PROSITE" id="PS50850"/>
    </source>
</evidence>
<feature type="transmembrane region" description="Helical" evidence="7">
    <location>
        <begin position="339"/>
        <end position="360"/>
    </location>
</feature>
<dbReference type="InterPro" id="IPR050814">
    <property type="entry name" value="Myo-inositol_Transporter"/>
</dbReference>
<dbReference type="InterPro" id="IPR020846">
    <property type="entry name" value="MFS_dom"/>
</dbReference>
<name>A0A9D1NJC2_9BACT</name>
<evidence type="ECO:0000256" key="3">
    <source>
        <dbReference type="ARBA" id="ARBA00022448"/>
    </source>
</evidence>
<protein>
    <submittedName>
        <fullName evidence="9">MFS transporter</fullName>
    </submittedName>
</protein>
<reference evidence="9" key="1">
    <citation type="submission" date="2020-10" db="EMBL/GenBank/DDBJ databases">
        <authorList>
            <person name="Gilroy R."/>
        </authorList>
    </citation>
    <scope>NUCLEOTIDE SEQUENCE</scope>
    <source>
        <strain evidence="9">10669</strain>
    </source>
</reference>
<comment type="similarity">
    <text evidence="2">Belongs to the major facilitator superfamily. Sugar transporter (TC 2.A.1.1) family.</text>
</comment>
<dbReference type="SUPFAM" id="SSF103473">
    <property type="entry name" value="MFS general substrate transporter"/>
    <property type="match status" value="2"/>
</dbReference>
<reference evidence="9" key="2">
    <citation type="journal article" date="2021" name="PeerJ">
        <title>Extensive microbial diversity within the chicken gut microbiome revealed by metagenomics and culture.</title>
        <authorList>
            <person name="Gilroy R."/>
            <person name="Ravi A."/>
            <person name="Getino M."/>
            <person name="Pursley I."/>
            <person name="Horton D.L."/>
            <person name="Alikhan N.F."/>
            <person name="Baker D."/>
            <person name="Gharbi K."/>
            <person name="Hall N."/>
            <person name="Watson M."/>
            <person name="Adriaenssens E.M."/>
            <person name="Foster-Nyarko E."/>
            <person name="Jarju S."/>
            <person name="Secka A."/>
            <person name="Antonio M."/>
            <person name="Oren A."/>
            <person name="Chaudhuri R.R."/>
            <person name="La Ragione R."/>
            <person name="Hildebrand F."/>
            <person name="Pallen M.J."/>
        </authorList>
    </citation>
    <scope>NUCLEOTIDE SEQUENCE</scope>
    <source>
        <strain evidence="9">10669</strain>
    </source>
</reference>
<feature type="transmembrane region" description="Helical" evidence="7">
    <location>
        <begin position="490"/>
        <end position="515"/>
    </location>
</feature>
<feature type="transmembrane region" description="Helical" evidence="7">
    <location>
        <begin position="48"/>
        <end position="66"/>
    </location>
</feature>
<evidence type="ECO:0000256" key="4">
    <source>
        <dbReference type="ARBA" id="ARBA00022692"/>
    </source>
</evidence>
<evidence type="ECO:0000256" key="7">
    <source>
        <dbReference type="SAM" id="Phobius"/>
    </source>
</evidence>
<evidence type="ECO:0000256" key="6">
    <source>
        <dbReference type="ARBA" id="ARBA00023136"/>
    </source>
</evidence>
<dbReference type="PRINTS" id="PR00171">
    <property type="entry name" value="SUGRTRNSPORT"/>
</dbReference>
<evidence type="ECO:0000256" key="2">
    <source>
        <dbReference type="ARBA" id="ARBA00010992"/>
    </source>
</evidence>
<feature type="transmembrane region" description="Helical" evidence="7">
    <location>
        <begin position="78"/>
        <end position="101"/>
    </location>
</feature>
<evidence type="ECO:0000313" key="9">
    <source>
        <dbReference type="EMBL" id="HIV04155.1"/>
    </source>
</evidence>
<comment type="caution">
    <text evidence="9">The sequence shown here is derived from an EMBL/GenBank/DDBJ whole genome shotgun (WGS) entry which is preliminary data.</text>
</comment>
<feature type="transmembrane region" description="Helical" evidence="7">
    <location>
        <begin position="137"/>
        <end position="159"/>
    </location>
</feature>
<keyword evidence="3" id="KW-0813">Transport</keyword>
<dbReference type="InterPro" id="IPR036259">
    <property type="entry name" value="MFS_trans_sf"/>
</dbReference>
<dbReference type="PROSITE" id="PS00216">
    <property type="entry name" value="SUGAR_TRANSPORT_1"/>
    <property type="match status" value="1"/>
</dbReference>
<evidence type="ECO:0000256" key="1">
    <source>
        <dbReference type="ARBA" id="ARBA00004141"/>
    </source>
</evidence>
<evidence type="ECO:0000256" key="5">
    <source>
        <dbReference type="ARBA" id="ARBA00022989"/>
    </source>
</evidence>
<feature type="transmembrane region" description="Helical" evidence="7">
    <location>
        <begin position="12"/>
        <end position="36"/>
    </location>
</feature>
<dbReference type="Gene3D" id="1.20.1250.20">
    <property type="entry name" value="MFS general substrate transporter like domains"/>
    <property type="match status" value="2"/>
</dbReference>
<dbReference type="EMBL" id="DVOG01000083">
    <property type="protein sequence ID" value="HIV04155.1"/>
    <property type="molecule type" value="Genomic_DNA"/>
</dbReference>
<feature type="transmembrane region" description="Helical" evidence="7">
    <location>
        <begin position="270"/>
        <end position="295"/>
    </location>
</feature>
<dbReference type="PROSITE" id="PS50850">
    <property type="entry name" value="MFS"/>
    <property type="match status" value="1"/>
</dbReference>
<dbReference type="InterPro" id="IPR005829">
    <property type="entry name" value="Sugar_transporter_CS"/>
</dbReference>
<dbReference type="InterPro" id="IPR005828">
    <property type="entry name" value="MFS_sugar_transport-like"/>
</dbReference>
<accession>A0A9D1NJC2</accession>
<dbReference type="GO" id="GO:0016020">
    <property type="term" value="C:membrane"/>
    <property type="evidence" value="ECO:0007669"/>
    <property type="project" value="UniProtKB-SubCell"/>
</dbReference>
<feature type="transmembrane region" description="Helical" evidence="7">
    <location>
        <begin position="315"/>
        <end position="332"/>
    </location>
</feature>
<feature type="domain" description="Major facilitator superfamily (MFS) profile" evidence="8">
    <location>
        <begin position="12"/>
        <end position="581"/>
    </location>
</feature>
<dbReference type="Pfam" id="PF00083">
    <property type="entry name" value="Sugar_tr"/>
    <property type="match status" value="2"/>
</dbReference>
<dbReference type="AlphaFoldDB" id="A0A9D1NJC2"/>
<feature type="transmembrane region" description="Helical" evidence="7">
    <location>
        <begin position="190"/>
        <end position="209"/>
    </location>
</feature>
<dbReference type="InterPro" id="IPR003663">
    <property type="entry name" value="Sugar/inositol_transpt"/>
</dbReference>
<sequence>MSKSTSFYNKYLLFIAGLGGLLYGIDVGVIAGALPYLQATTNYTPGQLSTVVAAVLLGSVLSSLFAGALSDLFGRKKVMILAGICFVLSVPIICLPNGFAFLVAGRILQGAAAGLVGVVVPLYLAECLTADKRGFGTGMFQFMLTVGLVFAAAVGLYFANHVETISAAEYNTVAERAAAILAAKNFAWRAIFWACAVPGVIFSVGALFISESPRWLFKRNRKDAALKALERSRGVEAAKKEFDEMATASAEDEGDKKADAPKDSIFKKKYVIPFVLAVVILACNQATGINSVLAYIVDVLKQAGLDGHLANQGDLTVKILNMLMTVVAMVLVDRKGRKFLLTLGTTGIIVGLLGVAALFLRSERGMQDFTDRLNPAAFGFERTEVVVNEKTGIEEIDEATGAKKTHVVKYAYFSEISPAETQALMKTDTFVPAQVKFVYTLDGAMNVKTLVVREDTPAAEREIKIPAEEGQKFEVKSFEVGPLPSATNGWLVVMFFAIFIAAYAVGPGVCVWLALSELMPNRIRAMGMSIALLINQFVSTVIAGTFLPVVGNFGYSTIFFFCAGCTVIYWITAVFFLPETKGRTLEEIEAHFEGRKKL</sequence>
<comment type="subcellular location">
    <subcellularLocation>
        <location evidence="1">Membrane</location>
        <topology evidence="1">Multi-pass membrane protein</topology>
    </subcellularLocation>
</comment>
<keyword evidence="5 7" id="KW-1133">Transmembrane helix</keyword>
<feature type="transmembrane region" description="Helical" evidence="7">
    <location>
        <begin position="553"/>
        <end position="577"/>
    </location>
</feature>
<feature type="transmembrane region" description="Helical" evidence="7">
    <location>
        <begin position="527"/>
        <end position="547"/>
    </location>
</feature>
<keyword evidence="4 7" id="KW-0812">Transmembrane</keyword>
<dbReference type="PROSITE" id="PS00217">
    <property type="entry name" value="SUGAR_TRANSPORT_2"/>
    <property type="match status" value="1"/>
</dbReference>
<proteinExistence type="inferred from homology"/>
<dbReference type="GO" id="GO:0022857">
    <property type="term" value="F:transmembrane transporter activity"/>
    <property type="evidence" value="ECO:0007669"/>
    <property type="project" value="InterPro"/>
</dbReference>
<evidence type="ECO:0000313" key="10">
    <source>
        <dbReference type="Proteomes" id="UP000886812"/>
    </source>
</evidence>
<gene>
    <name evidence="9" type="ORF">IAC75_03260</name>
</gene>
<organism evidence="9 10">
    <name type="scientific">Candidatus Spyradosoma merdigallinarum</name>
    <dbReference type="NCBI Taxonomy" id="2840950"/>
    <lineage>
        <taxon>Bacteria</taxon>
        <taxon>Pseudomonadati</taxon>
        <taxon>Verrucomicrobiota</taxon>
        <taxon>Opitutia</taxon>
        <taxon>Opitutia incertae sedis</taxon>
        <taxon>Candidatus Spyradosoma</taxon>
    </lineage>
</organism>
<keyword evidence="6 7" id="KW-0472">Membrane</keyword>
<dbReference type="PANTHER" id="PTHR48020">
    <property type="entry name" value="PROTON MYO-INOSITOL COTRANSPORTER"/>
    <property type="match status" value="1"/>
</dbReference>